<organism evidence="2 3">
    <name type="scientific">Cutaneotrichosporon oleaginosum</name>
    <dbReference type="NCBI Taxonomy" id="879819"/>
    <lineage>
        <taxon>Eukaryota</taxon>
        <taxon>Fungi</taxon>
        <taxon>Dikarya</taxon>
        <taxon>Basidiomycota</taxon>
        <taxon>Agaricomycotina</taxon>
        <taxon>Tremellomycetes</taxon>
        <taxon>Trichosporonales</taxon>
        <taxon>Trichosporonaceae</taxon>
        <taxon>Cutaneotrichosporon</taxon>
    </lineage>
</organism>
<reference evidence="2 3" key="1">
    <citation type="submission" date="2015-03" db="EMBL/GenBank/DDBJ databases">
        <title>Genomics and transcriptomics of the oil-accumulating basidiomycete yeast T. oleaginosus allow insights into substrate utilization and the diverse evolutionary trajectories of mating systems in fungi.</title>
        <authorList>
            <consortium name="DOE Joint Genome Institute"/>
            <person name="Kourist R."/>
            <person name="Kracht O."/>
            <person name="Bracharz F."/>
            <person name="Lipzen A."/>
            <person name="Nolan M."/>
            <person name="Ohm R."/>
            <person name="Grigoriev I."/>
            <person name="Sun S."/>
            <person name="Heitman J."/>
            <person name="Bruck T."/>
            <person name="Nowrousian M."/>
        </authorList>
    </citation>
    <scope>NUCLEOTIDE SEQUENCE [LARGE SCALE GENOMIC DNA]</scope>
    <source>
        <strain evidence="2 3">IBC0246</strain>
    </source>
</reference>
<sequence length="284" mass="31398">MGGDGEGFGSALKSLQDSGLLSPNIIRTLNDKIVGLEERNEKLLRDCRNADRERHEAIKAKEKVEDARMVEHSRAAKEVVRLQEALDVSRDETTLARKQLKDGEIRTREAQAGANAALAAMQVSLDQALQARNVAQQEIARHESTSTAAHEAQAVAEALAAERLTQVSRLTNDLDRTYKELDRLKSARGRLSATANKFKVTTARDSLLGEKLAHSERQSLEFQKRIEKLERELEDQAIAHAFELAEREDAMEIAHSSALAEFVARLDSNKLIEGDKGRSSHGGS</sequence>
<gene>
    <name evidence="2" type="ORF">CC85DRAFT_284763</name>
</gene>
<evidence type="ECO:0000313" key="2">
    <source>
        <dbReference type="EMBL" id="KLT43205.1"/>
    </source>
</evidence>
<feature type="coiled-coil region" evidence="1">
    <location>
        <begin position="26"/>
        <end position="67"/>
    </location>
</feature>
<dbReference type="AlphaFoldDB" id="A0A0J0XQ15"/>
<dbReference type="GeneID" id="28983470"/>
<dbReference type="RefSeq" id="XP_018279696.1">
    <property type="nucleotide sequence ID" value="XM_018422867.1"/>
</dbReference>
<accession>A0A0J0XQ15</accession>
<feature type="coiled-coil region" evidence="1">
    <location>
        <begin position="125"/>
        <end position="187"/>
    </location>
</feature>
<evidence type="ECO:0000313" key="3">
    <source>
        <dbReference type="Proteomes" id="UP000053611"/>
    </source>
</evidence>
<keyword evidence="3" id="KW-1185">Reference proteome</keyword>
<dbReference type="EMBL" id="KQ087197">
    <property type="protein sequence ID" value="KLT43205.1"/>
    <property type="molecule type" value="Genomic_DNA"/>
</dbReference>
<evidence type="ECO:0000256" key="1">
    <source>
        <dbReference type="SAM" id="Coils"/>
    </source>
</evidence>
<proteinExistence type="predicted"/>
<protein>
    <submittedName>
        <fullName evidence="2">Uncharacterized protein</fullName>
    </submittedName>
</protein>
<dbReference type="Proteomes" id="UP000053611">
    <property type="component" value="Unassembled WGS sequence"/>
</dbReference>
<keyword evidence="1" id="KW-0175">Coiled coil</keyword>
<name>A0A0J0XQ15_9TREE</name>
<feature type="coiled-coil region" evidence="1">
    <location>
        <begin position="212"/>
        <end position="246"/>
    </location>
</feature>